<gene>
    <name evidence="1" type="ORF">H6G24_19040</name>
</gene>
<evidence type="ECO:0000313" key="2">
    <source>
        <dbReference type="Proteomes" id="UP000658514"/>
    </source>
</evidence>
<comment type="caution">
    <text evidence="1">The sequence shown here is derived from an EMBL/GenBank/DDBJ whole genome shotgun (WGS) entry which is preliminary data.</text>
</comment>
<protein>
    <submittedName>
        <fullName evidence="1">Uncharacterized protein</fullName>
    </submittedName>
</protein>
<organism evidence="1 2">
    <name type="scientific">Calothrix parietina FACHB-288</name>
    <dbReference type="NCBI Taxonomy" id="2692896"/>
    <lineage>
        <taxon>Bacteria</taxon>
        <taxon>Bacillati</taxon>
        <taxon>Cyanobacteriota</taxon>
        <taxon>Cyanophyceae</taxon>
        <taxon>Nostocales</taxon>
        <taxon>Calotrichaceae</taxon>
        <taxon>Calothrix</taxon>
    </lineage>
</organism>
<proteinExistence type="predicted"/>
<dbReference type="RefSeq" id="WP_190547374.1">
    <property type="nucleotide sequence ID" value="NZ_CAWPNO010000063.1"/>
</dbReference>
<dbReference type="Proteomes" id="UP000658514">
    <property type="component" value="Unassembled WGS sequence"/>
</dbReference>
<keyword evidence="2" id="KW-1185">Reference proteome</keyword>
<reference evidence="1 2" key="1">
    <citation type="journal article" date="2020" name="ISME J.">
        <title>Comparative genomics reveals insights into cyanobacterial evolution and habitat adaptation.</title>
        <authorList>
            <person name="Chen M.Y."/>
            <person name="Teng W.K."/>
            <person name="Zhao L."/>
            <person name="Hu C.X."/>
            <person name="Zhou Y.K."/>
            <person name="Han B.P."/>
            <person name="Song L.R."/>
            <person name="Shu W.S."/>
        </authorList>
    </citation>
    <scope>NUCLEOTIDE SEQUENCE [LARGE SCALE GENOMIC DNA]</scope>
    <source>
        <strain evidence="1 2">FACHB-288</strain>
    </source>
</reference>
<accession>A0ABR8AED6</accession>
<sequence length="72" mass="8378">MLKWKRSLSVVPNSSNWCKKYFDSGGIDSVRESIFIKPRIPRLNETNQRSLYLFRWGSVKIKCLGKVETGLD</sequence>
<name>A0ABR8AED6_9CYAN</name>
<evidence type="ECO:0000313" key="1">
    <source>
        <dbReference type="EMBL" id="MBD2197575.1"/>
    </source>
</evidence>
<dbReference type="EMBL" id="JACJQH010000030">
    <property type="protein sequence ID" value="MBD2197575.1"/>
    <property type="molecule type" value="Genomic_DNA"/>
</dbReference>